<evidence type="ECO:0000313" key="4">
    <source>
        <dbReference type="Proteomes" id="UP001420932"/>
    </source>
</evidence>
<reference evidence="3 4" key="1">
    <citation type="submission" date="2024-01" db="EMBL/GenBank/DDBJ databases">
        <title>Genome assemblies of Stephania.</title>
        <authorList>
            <person name="Yang L."/>
        </authorList>
    </citation>
    <scope>NUCLEOTIDE SEQUENCE [LARGE SCALE GENOMIC DNA]</scope>
    <source>
        <strain evidence="3">YNDBR</strain>
        <tissue evidence="3">Leaf</tissue>
    </source>
</reference>
<evidence type="ECO:0000256" key="1">
    <source>
        <dbReference type="SAM" id="MobiDB-lite"/>
    </source>
</evidence>
<evidence type="ECO:0000259" key="2">
    <source>
        <dbReference type="Pfam" id="PF14438"/>
    </source>
</evidence>
<feature type="domain" description="Ataxin 2 SM" evidence="2">
    <location>
        <begin position="22"/>
        <end position="97"/>
    </location>
</feature>
<dbReference type="GO" id="GO:0003729">
    <property type="term" value="F:mRNA binding"/>
    <property type="evidence" value="ECO:0007669"/>
    <property type="project" value="TreeGrafter"/>
</dbReference>
<feature type="region of interest" description="Disordered" evidence="1">
    <location>
        <begin position="252"/>
        <end position="292"/>
    </location>
</feature>
<dbReference type="PANTHER" id="PTHR12854:SF12">
    <property type="entry name" value="POLYADENYLATE-BINDING PROTEIN INTERACTING PROTEIN"/>
    <property type="match status" value="1"/>
</dbReference>
<dbReference type="Proteomes" id="UP001420932">
    <property type="component" value="Unassembled WGS sequence"/>
</dbReference>
<sequence length="570" mass="60541">MGFPTRDLLSNADIPDSAVDVLLSSTVSIVGQPVDVQVKDGSVYSGVLHTACFDEDHGIVLKKAKMTKKGRRAANLGNGAVVDTLVILSSDLVQVVTKGLLVPADGIDGKVSGEDFEEAVNGSFKTLDCSMESEAKAVKCHEVAQLSFESKTKQAAEPSGLTKKYVENGFPTNGENGSSPEVVPSKLNGVEPKVVNGEVNNFHSAKAKIDEAFTTTVNERWVGEDTSLGRKQGPEAMKNEFIKEDYRVAADSLSPQPSIDNGEHVDVSSKTSSNDRHVPSFHKSDERHMEQLTSKDVTRIEVSSSESSASPAVVNVSSQLCISQSVPPTASLPSKGLVSNGAKEFKLNPGAKTFFPVFSVPRSPTPPAVATVATMPYIQNNPPLIPVAVGQPEIGISPLAPRPSMPIKYVPYNNLITLNGDNFSQYSQPIVGRGGAIAQPVRYAGQYNPVQAGPPPLPLPTSQHVMVGRFGQTQIVYMHPASHDLIQGSIPHSQVAVRPLLTSQVPLIKQQGAINHPVPVCVTQPHFVAGVQHPPPFPVASPVPFSQPPFPAVRPIAVPGANGPFGSKFV</sequence>
<accession>A0AAP0EK91</accession>
<dbReference type="Pfam" id="PF14438">
    <property type="entry name" value="SM-ATX"/>
    <property type="match status" value="1"/>
</dbReference>
<dbReference type="GO" id="GO:0034063">
    <property type="term" value="P:stress granule assembly"/>
    <property type="evidence" value="ECO:0007669"/>
    <property type="project" value="TreeGrafter"/>
</dbReference>
<evidence type="ECO:0000313" key="3">
    <source>
        <dbReference type="EMBL" id="KAK9092073.1"/>
    </source>
</evidence>
<dbReference type="GO" id="GO:0010494">
    <property type="term" value="C:cytoplasmic stress granule"/>
    <property type="evidence" value="ECO:0007669"/>
    <property type="project" value="TreeGrafter"/>
</dbReference>
<proteinExistence type="predicted"/>
<dbReference type="InterPro" id="IPR025852">
    <property type="entry name" value="SM_dom_ATX"/>
</dbReference>
<comment type="caution">
    <text evidence="3">The sequence shown here is derived from an EMBL/GenBank/DDBJ whole genome shotgun (WGS) entry which is preliminary data.</text>
</comment>
<dbReference type="AlphaFoldDB" id="A0AAP0EK91"/>
<name>A0AAP0EK91_9MAGN</name>
<dbReference type="EMBL" id="JBBNAF010000012">
    <property type="protein sequence ID" value="KAK9092073.1"/>
    <property type="molecule type" value="Genomic_DNA"/>
</dbReference>
<organism evidence="3 4">
    <name type="scientific">Stephania yunnanensis</name>
    <dbReference type="NCBI Taxonomy" id="152371"/>
    <lineage>
        <taxon>Eukaryota</taxon>
        <taxon>Viridiplantae</taxon>
        <taxon>Streptophyta</taxon>
        <taxon>Embryophyta</taxon>
        <taxon>Tracheophyta</taxon>
        <taxon>Spermatophyta</taxon>
        <taxon>Magnoliopsida</taxon>
        <taxon>Ranunculales</taxon>
        <taxon>Menispermaceae</taxon>
        <taxon>Menispermoideae</taxon>
        <taxon>Cissampelideae</taxon>
        <taxon>Stephania</taxon>
    </lineage>
</organism>
<gene>
    <name evidence="3" type="ORF">Syun_026984</name>
</gene>
<feature type="compositionally biased region" description="Basic and acidic residues" evidence="1">
    <location>
        <begin position="261"/>
        <end position="290"/>
    </location>
</feature>
<dbReference type="InterPro" id="IPR045117">
    <property type="entry name" value="ATXN2-like"/>
</dbReference>
<dbReference type="Gene3D" id="2.30.30.100">
    <property type="match status" value="1"/>
</dbReference>
<protein>
    <recommendedName>
        <fullName evidence="2">Ataxin 2 SM domain-containing protein</fullName>
    </recommendedName>
</protein>
<keyword evidence="4" id="KW-1185">Reference proteome</keyword>
<dbReference type="PANTHER" id="PTHR12854">
    <property type="entry name" value="ATAXIN 2-RELATED"/>
    <property type="match status" value="1"/>
</dbReference>